<keyword evidence="3 6" id="KW-1133">Transmembrane helix</keyword>
<sequence>NAETLLHLLKGSLGTGILAMPMAFYHSGYILGVIATACIGVLCTYCIHMLIKCEYELCKRRKVGSLTYPATAECALMEGPSFFQGLAPYAVIGPNAERTFCKKEGPRRGPTAPRSPGLQPL</sequence>
<dbReference type="Proteomes" id="UP001162164">
    <property type="component" value="Unassembled WGS sequence"/>
</dbReference>
<dbReference type="Pfam" id="PF01490">
    <property type="entry name" value="Aa_trans"/>
    <property type="match status" value="1"/>
</dbReference>
<dbReference type="EMBL" id="JAPWTJ010000916">
    <property type="protein sequence ID" value="KAJ8974875.1"/>
    <property type="molecule type" value="Genomic_DNA"/>
</dbReference>
<feature type="transmembrane region" description="Helical" evidence="6">
    <location>
        <begin position="29"/>
        <end position="51"/>
    </location>
</feature>
<feature type="region of interest" description="Disordered" evidence="5">
    <location>
        <begin position="100"/>
        <end position="121"/>
    </location>
</feature>
<feature type="domain" description="Amino acid transporter transmembrane" evidence="7">
    <location>
        <begin position="3"/>
        <end position="89"/>
    </location>
</feature>
<accession>A0ABQ9J9N3</accession>
<gene>
    <name evidence="8" type="ORF">NQ317_002648</name>
</gene>
<keyword evidence="4 6" id="KW-0472">Membrane</keyword>
<reference evidence="8" key="1">
    <citation type="journal article" date="2023" name="Insect Mol. Biol.">
        <title>Genome sequencing provides insights into the evolution of gene families encoding plant cell wall-degrading enzymes in longhorned beetles.</title>
        <authorList>
            <person name="Shin N.R."/>
            <person name="Okamura Y."/>
            <person name="Kirsch R."/>
            <person name="Pauchet Y."/>
        </authorList>
    </citation>
    <scope>NUCLEOTIDE SEQUENCE</scope>
    <source>
        <strain evidence="8">MMC_N1</strain>
    </source>
</reference>
<evidence type="ECO:0000256" key="3">
    <source>
        <dbReference type="ARBA" id="ARBA00022989"/>
    </source>
</evidence>
<evidence type="ECO:0000256" key="6">
    <source>
        <dbReference type="SAM" id="Phobius"/>
    </source>
</evidence>
<proteinExistence type="predicted"/>
<evidence type="ECO:0000259" key="7">
    <source>
        <dbReference type="Pfam" id="PF01490"/>
    </source>
</evidence>
<dbReference type="InterPro" id="IPR013057">
    <property type="entry name" value="AA_transpt_TM"/>
</dbReference>
<feature type="non-terminal residue" evidence="8">
    <location>
        <position position="1"/>
    </location>
</feature>
<evidence type="ECO:0000256" key="1">
    <source>
        <dbReference type="ARBA" id="ARBA00004141"/>
    </source>
</evidence>
<keyword evidence="9" id="KW-1185">Reference proteome</keyword>
<name>A0ABQ9J9N3_9CUCU</name>
<evidence type="ECO:0000256" key="5">
    <source>
        <dbReference type="SAM" id="MobiDB-lite"/>
    </source>
</evidence>
<evidence type="ECO:0000256" key="2">
    <source>
        <dbReference type="ARBA" id="ARBA00022692"/>
    </source>
</evidence>
<evidence type="ECO:0000313" key="9">
    <source>
        <dbReference type="Proteomes" id="UP001162164"/>
    </source>
</evidence>
<keyword evidence="2 6" id="KW-0812">Transmembrane</keyword>
<dbReference type="PANTHER" id="PTHR22950">
    <property type="entry name" value="AMINO ACID TRANSPORTER"/>
    <property type="match status" value="1"/>
</dbReference>
<evidence type="ECO:0000256" key="4">
    <source>
        <dbReference type="ARBA" id="ARBA00023136"/>
    </source>
</evidence>
<comment type="subcellular location">
    <subcellularLocation>
        <location evidence="1">Membrane</location>
        <topology evidence="1">Multi-pass membrane protein</topology>
    </subcellularLocation>
</comment>
<dbReference type="PANTHER" id="PTHR22950:SF680">
    <property type="entry name" value="PROTON-COUPLED AMINO ACID TRANSPORTER 4-LIKE PROTEIN"/>
    <property type="match status" value="1"/>
</dbReference>
<evidence type="ECO:0000313" key="8">
    <source>
        <dbReference type="EMBL" id="KAJ8974875.1"/>
    </source>
</evidence>
<comment type="caution">
    <text evidence="8">The sequence shown here is derived from an EMBL/GenBank/DDBJ whole genome shotgun (WGS) entry which is preliminary data.</text>
</comment>
<protein>
    <recommendedName>
        <fullName evidence="7">Amino acid transporter transmembrane domain-containing protein</fullName>
    </recommendedName>
</protein>
<organism evidence="8 9">
    <name type="scientific">Molorchus minor</name>
    <dbReference type="NCBI Taxonomy" id="1323400"/>
    <lineage>
        <taxon>Eukaryota</taxon>
        <taxon>Metazoa</taxon>
        <taxon>Ecdysozoa</taxon>
        <taxon>Arthropoda</taxon>
        <taxon>Hexapoda</taxon>
        <taxon>Insecta</taxon>
        <taxon>Pterygota</taxon>
        <taxon>Neoptera</taxon>
        <taxon>Endopterygota</taxon>
        <taxon>Coleoptera</taxon>
        <taxon>Polyphaga</taxon>
        <taxon>Cucujiformia</taxon>
        <taxon>Chrysomeloidea</taxon>
        <taxon>Cerambycidae</taxon>
        <taxon>Lamiinae</taxon>
        <taxon>Monochamini</taxon>
        <taxon>Molorchus</taxon>
    </lineage>
</organism>